<dbReference type="PANTHER" id="PTHR22550">
    <property type="entry name" value="SPORE GERMINATION PROTEIN"/>
    <property type="match status" value="1"/>
</dbReference>
<dbReference type="PIRSF" id="PIRSF005690">
    <property type="entry name" value="GerBA"/>
    <property type="match status" value="1"/>
</dbReference>
<dbReference type="Pfam" id="PF03323">
    <property type="entry name" value="GerA"/>
    <property type="match status" value="1"/>
</dbReference>
<evidence type="ECO:0000313" key="4">
    <source>
        <dbReference type="EMBL" id="GEB32570.1"/>
    </source>
</evidence>
<evidence type="ECO:0000256" key="3">
    <source>
        <dbReference type="SAM" id="Phobius"/>
    </source>
</evidence>
<dbReference type="InterPro" id="IPR050768">
    <property type="entry name" value="UPF0353/GerABKA_families"/>
</dbReference>
<evidence type="ECO:0000313" key="5">
    <source>
        <dbReference type="Proteomes" id="UP000316882"/>
    </source>
</evidence>
<dbReference type="GO" id="GO:0016020">
    <property type="term" value="C:membrane"/>
    <property type="evidence" value="ECO:0007669"/>
    <property type="project" value="InterPro"/>
</dbReference>
<organism evidence="4 5">
    <name type="scientific">Brevibacillus parabrevis</name>
    <dbReference type="NCBI Taxonomy" id="54914"/>
    <lineage>
        <taxon>Bacteria</taxon>
        <taxon>Bacillati</taxon>
        <taxon>Bacillota</taxon>
        <taxon>Bacilli</taxon>
        <taxon>Bacillales</taxon>
        <taxon>Paenibacillaceae</taxon>
        <taxon>Brevibacillus</taxon>
    </lineage>
</organism>
<dbReference type="STRING" id="54914.AV540_06925"/>
<keyword evidence="2 3" id="KW-0472">Membrane</keyword>
<dbReference type="GeneID" id="87611417"/>
<name>A0A4Y3PDG1_BREPA</name>
<gene>
    <name evidence="4" type="primary">gerKA_2</name>
    <name evidence="4" type="ORF">BPA01_21500</name>
</gene>
<dbReference type="Proteomes" id="UP000316882">
    <property type="component" value="Unassembled WGS sequence"/>
</dbReference>
<keyword evidence="5" id="KW-1185">Reference proteome</keyword>
<accession>A0A4Y3PDG1</accession>
<reference evidence="4 5" key="1">
    <citation type="submission" date="2019-06" db="EMBL/GenBank/DDBJ databases">
        <title>Whole genome shotgun sequence of Brevibacillus parabrevis NBRC 12334.</title>
        <authorList>
            <person name="Hosoyama A."/>
            <person name="Uohara A."/>
            <person name="Ohji S."/>
            <person name="Ichikawa N."/>
        </authorList>
    </citation>
    <scope>NUCLEOTIDE SEQUENCE [LARGE SCALE GENOMIC DNA]</scope>
    <source>
        <strain evidence="4 5">NBRC 12334</strain>
    </source>
</reference>
<protein>
    <submittedName>
        <fullName evidence="4">Spore germination protein</fullName>
    </submittedName>
</protein>
<dbReference type="RefSeq" id="WP_122964417.1">
    <property type="nucleotide sequence ID" value="NZ_BJMH01000008.1"/>
</dbReference>
<evidence type="ECO:0000256" key="2">
    <source>
        <dbReference type="ARBA" id="ARBA00023136"/>
    </source>
</evidence>
<evidence type="ECO:0000256" key="1">
    <source>
        <dbReference type="ARBA" id="ARBA00005278"/>
    </source>
</evidence>
<dbReference type="PANTHER" id="PTHR22550:SF16">
    <property type="entry name" value="SPORE GERMINATION PROTEIN"/>
    <property type="match status" value="1"/>
</dbReference>
<dbReference type="AlphaFoldDB" id="A0A4Y3PDG1"/>
<dbReference type="EMBL" id="BJMH01000008">
    <property type="protein sequence ID" value="GEB32570.1"/>
    <property type="molecule type" value="Genomic_DNA"/>
</dbReference>
<proteinExistence type="inferred from homology"/>
<dbReference type="InterPro" id="IPR004995">
    <property type="entry name" value="Spore_Ger"/>
</dbReference>
<feature type="transmembrane region" description="Helical" evidence="3">
    <location>
        <begin position="306"/>
        <end position="328"/>
    </location>
</feature>
<comment type="similarity">
    <text evidence="1">Belongs to the GerABKA family.</text>
</comment>
<feature type="transmembrane region" description="Helical" evidence="3">
    <location>
        <begin position="398"/>
        <end position="417"/>
    </location>
</feature>
<keyword evidence="3" id="KW-1133">Transmembrane helix</keyword>
<keyword evidence="3" id="KW-0812">Transmembrane</keyword>
<feature type="transmembrane region" description="Helical" evidence="3">
    <location>
        <begin position="429"/>
        <end position="457"/>
    </location>
</feature>
<sequence length="515" mass="57406">MGMRGWLRRRRASAKDRFSHSSVPVPAREISDSLSDNITELRTMFTLTPDLVIRTFESKFVEGSVALVYLTGLVDKSSVNNNVLRPLLSQQSEGPASIYDLLSVGKVFNIYDFHEVERQILDGSSLLFIEGRKEALAVETHGWPQRAIEDPQLEASLKGAHQGFVETGMQNIALIRRYLPNREMKIKEYWVGDRAPTRVSLLFLADVVHPEVLQEFEDRIKLIRIDSILNTGELEELVEDNPYSPFPQFMMTERPDSVASHILQGKVAVVVDRSPSVLIGPATFASFFQNVDDYSTRWLVATFIRLLRFMAFLVATFLPAVYIAVISFNYEVIPLDLILSVGESRERVPFPPLLEAMIMELTLEMLREAGVRLPAPIGQTVGIVGGIVIGQAVVQAGIVSNIMVIVVAFTAISSFIIPNYDMASAVRLLRFLMMGLAAMFGIIGIVIGMMGLIGHLISLESLGVPYGSPLAPVRFSDWKDLFLRLPLWSMKNRPASARVVQSKRQGDNRPRGDGE</sequence>
<dbReference type="GO" id="GO:0009847">
    <property type="term" value="P:spore germination"/>
    <property type="evidence" value="ECO:0007669"/>
    <property type="project" value="InterPro"/>
</dbReference>
<comment type="caution">
    <text evidence="4">The sequence shown here is derived from an EMBL/GenBank/DDBJ whole genome shotgun (WGS) entry which is preliminary data.</text>
</comment>